<dbReference type="EC" id="4.2.99.18" evidence="8"/>
<organism evidence="11 12">
    <name type="scientific">Leucocoprinus birnbaumii</name>
    <dbReference type="NCBI Taxonomy" id="56174"/>
    <lineage>
        <taxon>Eukaryota</taxon>
        <taxon>Fungi</taxon>
        <taxon>Dikarya</taxon>
        <taxon>Basidiomycota</taxon>
        <taxon>Agaricomycotina</taxon>
        <taxon>Agaricomycetes</taxon>
        <taxon>Agaricomycetidae</taxon>
        <taxon>Agaricales</taxon>
        <taxon>Agaricineae</taxon>
        <taxon>Agaricaceae</taxon>
        <taxon>Leucocoprinus</taxon>
    </lineage>
</organism>
<keyword evidence="6 8" id="KW-0326">Glycosidase</keyword>
<sequence>MSEPSNGAPQNSGRITRQSGRKTRNDAFVKPKTEYADRSLEAVRARKRQRKDTISAGDNGKTPSTKPRGYPIIEAPIYSSSDAGPENWREVYATIKTMRSQITSPADKFGCEQSKHKESDPKTKDEITDTAVTRLRMAVGGTLSVEAVIAAEESVISESINKVGFWRRKSGYIKQVACRLRDEFESDVPKTLDELVSLPGIGPKMAILILHVAWNINHGIGVDSHVHRLTNRLGWHRKPTKNAEETRSSLESWLPSELYREINLMLVGFGQVICTPANPRCNACELSEKQLCPSANHAGKRSGRTVLATESRRLVSVPRVTVEYEEGTS</sequence>
<evidence type="ECO:0000256" key="4">
    <source>
        <dbReference type="ARBA" id="ARBA00023204"/>
    </source>
</evidence>
<evidence type="ECO:0000256" key="5">
    <source>
        <dbReference type="ARBA" id="ARBA00023239"/>
    </source>
</evidence>
<keyword evidence="3 8" id="KW-0378">Hydrolase</keyword>
<keyword evidence="12" id="KW-1185">Reference proteome</keyword>
<reference evidence="11" key="1">
    <citation type="submission" date="2022-07" db="EMBL/GenBank/DDBJ databases">
        <title>Genome Sequence of Leucocoprinus birnbaumii.</title>
        <authorList>
            <person name="Buettner E."/>
        </authorList>
    </citation>
    <scope>NUCLEOTIDE SEQUENCE</scope>
    <source>
        <strain evidence="11">VT141</strain>
    </source>
</reference>
<evidence type="ECO:0000259" key="10">
    <source>
        <dbReference type="SMART" id="SM00478"/>
    </source>
</evidence>
<dbReference type="GO" id="GO:0005634">
    <property type="term" value="C:nucleus"/>
    <property type="evidence" value="ECO:0007669"/>
    <property type="project" value="UniProtKB-SubCell"/>
</dbReference>
<evidence type="ECO:0000256" key="7">
    <source>
        <dbReference type="ARBA" id="ARBA00044632"/>
    </source>
</evidence>
<evidence type="ECO:0000256" key="3">
    <source>
        <dbReference type="ARBA" id="ARBA00022801"/>
    </source>
</evidence>
<dbReference type="GO" id="GO:0000703">
    <property type="term" value="F:oxidized pyrimidine nucleobase lesion DNA N-glycosylase activity"/>
    <property type="evidence" value="ECO:0007669"/>
    <property type="project" value="UniProtKB-UniRule"/>
</dbReference>
<keyword evidence="4 8" id="KW-0234">DNA repair</keyword>
<dbReference type="InterPro" id="IPR000445">
    <property type="entry name" value="HhH_motif"/>
</dbReference>
<dbReference type="CDD" id="cd00056">
    <property type="entry name" value="ENDO3c"/>
    <property type="match status" value="1"/>
</dbReference>
<feature type="region of interest" description="Disordered" evidence="9">
    <location>
        <begin position="1"/>
        <end position="71"/>
    </location>
</feature>
<dbReference type="InterPro" id="IPR003265">
    <property type="entry name" value="HhH-GPD_domain"/>
</dbReference>
<name>A0AAD5W2W5_9AGAR</name>
<evidence type="ECO:0000313" key="12">
    <source>
        <dbReference type="Proteomes" id="UP001213000"/>
    </source>
</evidence>
<dbReference type="InterPro" id="IPR023170">
    <property type="entry name" value="HhH_base_excis_C"/>
</dbReference>
<dbReference type="GO" id="GO:0006289">
    <property type="term" value="P:nucleotide-excision repair"/>
    <property type="evidence" value="ECO:0007669"/>
    <property type="project" value="TreeGrafter"/>
</dbReference>
<dbReference type="InterPro" id="IPR011257">
    <property type="entry name" value="DNA_glycosylase"/>
</dbReference>
<keyword evidence="2 8" id="KW-0227">DNA damage</keyword>
<evidence type="ECO:0000256" key="6">
    <source>
        <dbReference type="ARBA" id="ARBA00023295"/>
    </source>
</evidence>
<dbReference type="InterPro" id="IPR030841">
    <property type="entry name" value="NTH1"/>
</dbReference>
<dbReference type="AlphaFoldDB" id="A0AAD5W2W5"/>
<dbReference type="Pfam" id="PF00730">
    <property type="entry name" value="HhH-GPD"/>
    <property type="match status" value="1"/>
</dbReference>
<comment type="similarity">
    <text evidence="1 8">Belongs to the Nth/MutY family.</text>
</comment>
<dbReference type="PANTHER" id="PTHR43286">
    <property type="entry name" value="ENDONUCLEASE III-LIKE PROTEIN 1"/>
    <property type="match status" value="1"/>
</dbReference>
<comment type="function">
    <text evidence="8">Bifunctional DNA N-glycosylase with associated apurinic/apyrimidinic (AP) lyase function that catalyzes the first step in base excision repair (BER), the primary repair pathway for the repair of oxidative DNA damage. The DNA N-glycosylase activity releases the damaged DNA base from DNA by cleaving the N-glycosidic bond, leaving an AP site. The AP lyase activity cleaves the phosphodiester bond 3' to the AP site by a beta-elimination. Primarily recognizes and repairs oxidative base damage of pyrimidines.</text>
</comment>
<dbReference type="SUPFAM" id="SSF48150">
    <property type="entry name" value="DNA-glycosylase"/>
    <property type="match status" value="1"/>
</dbReference>
<dbReference type="EC" id="3.2.2.-" evidence="8"/>
<dbReference type="Gene3D" id="1.10.340.30">
    <property type="entry name" value="Hypothetical protein, domain 2"/>
    <property type="match status" value="1"/>
</dbReference>
<feature type="compositionally biased region" description="Polar residues" evidence="9">
    <location>
        <begin position="1"/>
        <end position="18"/>
    </location>
</feature>
<dbReference type="PANTHER" id="PTHR43286:SF1">
    <property type="entry name" value="ENDONUCLEASE III-LIKE PROTEIN 1"/>
    <property type="match status" value="1"/>
</dbReference>
<dbReference type="GO" id="GO:0140078">
    <property type="term" value="F:class I DNA-(apurinic or apyrimidinic site) endonuclease activity"/>
    <property type="evidence" value="ECO:0007669"/>
    <property type="project" value="UniProtKB-EC"/>
</dbReference>
<dbReference type="InterPro" id="IPR004036">
    <property type="entry name" value="Endonuclease-III-like_CS2"/>
</dbReference>
<accession>A0AAD5W2W5</accession>
<keyword evidence="5 8" id="KW-0456">Lyase</keyword>
<evidence type="ECO:0000256" key="1">
    <source>
        <dbReference type="ARBA" id="ARBA00008343"/>
    </source>
</evidence>
<evidence type="ECO:0000256" key="2">
    <source>
        <dbReference type="ARBA" id="ARBA00022763"/>
    </source>
</evidence>
<evidence type="ECO:0000313" key="11">
    <source>
        <dbReference type="EMBL" id="KAJ3575431.1"/>
    </source>
</evidence>
<dbReference type="HAMAP" id="MF_03183">
    <property type="entry name" value="Endonuclease_III_Nth"/>
    <property type="match status" value="1"/>
</dbReference>
<dbReference type="GO" id="GO:0003677">
    <property type="term" value="F:DNA binding"/>
    <property type="evidence" value="ECO:0007669"/>
    <property type="project" value="UniProtKB-UniRule"/>
</dbReference>
<keyword evidence="8" id="KW-0496">Mitochondrion</keyword>
<proteinExistence type="inferred from homology"/>
<comment type="subcellular location">
    <subcellularLocation>
        <location evidence="8">Nucleus</location>
    </subcellularLocation>
    <subcellularLocation>
        <location evidence="8">Mitochondrion</location>
    </subcellularLocation>
</comment>
<feature type="domain" description="HhH-GPD" evidence="10">
    <location>
        <begin position="122"/>
        <end position="272"/>
    </location>
</feature>
<dbReference type="EMBL" id="JANIEX010000037">
    <property type="protein sequence ID" value="KAJ3575431.1"/>
    <property type="molecule type" value="Genomic_DNA"/>
</dbReference>
<feature type="compositionally biased region" description="Basic and acidic residues" evidence="9">
    <location>
        <begin position="23"/>
        <end position="44"/>
    </location>
</feature>
<dbReference type="PROSITE" id="PS01155">
    <property type="entry name" value="ENDONUCLEASE_III_2"/>
    <property type="match status" value="1"/>
</dbReference>
<dbReference type="GO" id="GO:0005739">
    <property type="term" value="C:mitochondrion"/>
    <property type="evidence" value="ECO:0007669"/>
    <property type="project" value="UniProtKB-SubCell"/>
</dbReference>
<dbReference type="GO" id="GO:0006285">
    <property type="term" value="P:base-excision repair, AP site formation"/>
    <property type="evidence" value="ECO:0007669"/>
    <property type="project" value="UniProtKB-UniRule"/>
</dbReference>
<evidence type="ECO:0000256" key="9">
    <source>
        <dbReference type="SAM" id="MobiDB-lite"/>
    </source>
</evidence>
<dbReference type="Pfam" id="PF00633">
    <property type="entry name" value="HHH"/>
    <property type="match status" value="1"/>
</dbReference>
<comment type="caution">
    <text evidence="11">The sequence shown here is derived from an EMBL/GenBank/DDBJ whole genome shotgun (WGS) entry which is preliminary data.</text>
</comment>
<protein>
    <recommendedName>
        <fullName evidence="8">Endonuclease III homolog</fullName>
        <ecNumber evidence="8">3.2.2.-</ecNumber>
        <ecNumber evidence="8">4.2.99.18</ecNumber>
    </recommendedName>
    <alternativeName>
        <fullName evidence="8">Bifunctional DNA N-glycosylase/DNA-(apurinic or apyrimidinic site) lyase</fullName>
        <shortName evidence="8">DNA glycosylase/AP lyase</shortName>
    </alternativeName>
</protein>
<gene>
    <name evidence="8" type="primary">NTH1</name>
    <name evidence="11" type="ORF">NP233_g1089</name>
</gene>
<comment type="catalytic activity">
    <reaction evidence="7 8">
        <text>2'-deoxyribonucleotide-(2'-deoxyribose 5'-phosphate)-2'-deoxyribonucleotide-DNA = a 3'-end 2'-deoxyribonucleotide-(2,3-dehydro-2,3-deoxyribose 5'-phosphate)-DNA + a 5'-end 5'-phospho-2'-deoxyribonucleoside-DNA + H(+)</text>
        <dbReference type="Rhea" id="RHEA:66592"/>
        <dbReference type="Rhea" id="RHEA-COMP:13180"/>
        <dbReference type="Rhea" id="RHEA-COMP:16897"/>
        <dbReference type="Rhea" id="RHEA-COMP:17067"/>
        <dbReference type="ChEBI" id="CHEBI:15378"/>
        <dbReference type="ChEBI" id="CHEBI:136412"/>
        <dbReference type="ChEBI" id="CHEBI:157695"/>
        <dbReference type="ChEBI" id="CHEBI:167181"/>
        <dbReference type="EC" id="4.2.99.18"/>
    </reaction>
</comment>
<dbReference type="SMART" id="SM00478">
    <property type="entry name" value="ENDO3c"/>
    <property type="match status" value="1"/>
</dbReference>
<dbReference type="Proteomes" id="UP001213000">
    <property type="component" value="Unassembled WGS sequence"/>
</dbReference>
<evidence type="ECO:0000256" key="8">
    <source>
        <dbReference type="HAMAP-Rule" id="MF_03183"/>
    </source>
</evidence>
<comment type="caution">
    <text evidence="8">Lacks conserved residue(s) required for the propagation of feature annotation.</text>
</comment>
<keyword evidence="8" id="KW-0539">Nucleus</keyword>
<dbReference type="Gene3D" id="1.10.1670.10">
    <property type="entry name" value="Helix-hairpin-Helix base-excision DNA repair enzymes (C-terminal)"/>
    <property type="match status" value="1"/>
</dbReference>